<evidence type="ECO:0000256" key="1">
    <source>
        <dbReference type="SAM" id="MobiDB-lite"/>
    </source>
</evidence>
<evidence type="ECO:0000259" key="2">
    <source>
        <dbReference type="Pfam" id="PF03732"/>
    </source>
</evidence>
<gene>
    <name evidence="3" type="ORF">EPI10_005444</name>
</gene>
<comment type="caution">
    <text evidence="3">The sequence shown here is derived from an EMBL/GenBank/DDBJ whole genome shotgun (WGS) entry which is preliminary data.</text>
</comment>
<proteinExistence type="predicted"/>
<name>A0A5B6WQF7_9ROSI</name>
<feature type="compositionally biased region" description="Polar residues" evidence="1">
    <location>
        <begin position="252"/>
        <end position="264"/>
    </location>
</feature>
<evidence type="ECO:0000313" key="3">
    <source>
        <dbReference type="EMBL" id="KAA3483255.1"/>
    </source>
</evidence>
<dbReference type="OrthoDB" id="1750196at2759"/>
<feature type="domain" description="Retrotransposon gag" evidence="2">
    <location>
        <begin position="94"/>
        <end position="167"/>
    </location>
</feature>
<dbReference type="EMBL" id="SMMG02000002">
    <property type="protein sequence ID" value="KAA3483255.1"/>
    <property type="molecule type" value="Genomic_DNA"/>
</dbReference>
<organism evidence="3 4">
    <name type="scientific">Gossypium australe</name>
    <dbReference type="NCBI Taxonomy" id="47621"/>
    <lineage>
        <taxon>Eukaryota</taxon>
        <taxon>Viridiplantae</taxon>
        <taxon>Streptophyta</taxon>
        <taxon>Embryophyta</taxon>
        <taxon>Tracheophyta</taxon>
        <taxon>Spermatophyta</taxon>
        <taxon>Magnoliopsida</taxon>
        <taxon>eudicotyledons</taxon>
        <taxon>Gunneridae</taxon>
        <taxon>Pentapetalae</taxon>
        <taxon>rosids</taxon>
        <taxon>malvids</taxon>
        <taxon>Malvales</taxon>
        <taxon>Malvaceae</taxon>
        <taxon>Malvoideae</taxon>
        <taxon>Gossypium</taxon>
    </lineage>
</organism>
<dbReference type="Pfam" id="PF03732">
    <property type="entry name" value="Retrotrans_gag"/>
    <property type="match status" value="1"/>
</dbReference>
<accession>A0A5B6WQF7</accession>
<keyword evidence="4" id="KW-1185">Reference proteome</keyword>
<sequence length="495" mass="57440">MTKMDRARVELQKQLEDQCKWLEEKFRAMENANYLCRVDAKDLSLVLNLVLPPKLKSPEFKQYNGTSCPEAHITIFYRRMTGYANNDPLLIHYFQDSLIGSVTKWYNQLSHAKINSWKDLAQAFMKQYSHMTDMTPDRITLQNMEKKQSKSFRQYTQRWREVAMQVQPYFLEKGTTMLFINTLEAPFINHMLGSATKSFLYIVMYGEMIEKAVRSGKIDAGENAKRSTPRKKKNEVNNASMYNKGYSKSVTVGQPRTVTTSHQGSSRHESNSRPNIEKLQFTPTPMTYKLYQHLFDAHVVSPFYFKPMQPSFPKWSDPKERGATMSSTLKKVVRSKSALDSELWCKDVGFYTRNERCYEPTNPRVEPIKGKSLVTEQKKKKTTRPESPIKEPVTENEAKEFLKLLKHSEYSVVEQLHKQPTRISVLALLLSLETHRSVLMKLLNETYVADDIFVNKLDRLVNNISVNNFIFFNDDEIPSEGMGSTKALYITTRCK</sequence>
<reference evidence="4" key="1">
    <citation type="journal article" date="2019" name="Plant Biotechnol. J.">
        <title>Genome sequencing of the Australian wild diploid species Gossypium australe highlights disease resistance and delayed gland morphogenesis.</title>
        <authorList>
            <person name="Cai Y."/>
            <person name="Cai X."/>
            <person name="Wang Q."/>
            <person name="Wang P."/>
            <person name="Zhang Y."/>
            <person name="Cai C."/>
            <person name="Xu Y."/>
            <person name="Wang K."/>
            <person name="Zhou Z."/>
            <person name="Wang C."/>
            <person name="Geng S."/>
            <person name="Li B."/>
            <person name="Dong Q."/>
            <person name="Hou Y."/>
            <person name="Wang H."/>
            <person name="Ai P."/>
            <person name="Liu Z."/>
            <person name="Yi F."/>
            <person name="Sun M."/>
            <person name="An G."/>
            <person name="Cheng J."/>
            <person name="Zhang Y."/>
            <person name="Shi Q."/>
            <person name="Xie Y."/>
            <person name="Shi X."/>
            <person name="Chang Y."/>
            <person name="Huang F."/>
            <person name="Chen Y."/>
            <person name="Hong S."/>
            <person name="Mi L."/>
            <person name="Sun Q."/>
            <person name="Zhang L."/>
            <person name="Zhou B."/>
            <person name="Peng R."/>
            <person name="Zhang X."/>
            <person name="Liu F."/>
        </authorList>
    </citation>
    <scope>NUCLEOTIDE SEQUENCE [LARGE SCALE GENOMIC DNA]</scope>
    <source>
        <strain evidence="4">cv. PA1801</strain>
    </source>
</reference>
<dbReference type="PANTHER" id="PTHR32108:SF5">
    <property type="entry name" value="DYNACTIN SUBUNIT 1-LIKE"/>
    <property type="match status" value="1"/>
</dbReference>
<dbReference type="AlphaFoldDB" id="A0A5B6WQF7"/>
<dbReference type="InterPro" id="IPR005162">
    <property type="entry name" value="Retrotrans_gag_dom"/>
</dbReference>
<dbReference type="PANTHER" id="PTHR32108">
    <property type="entry name" value="DNA-DIRECTED RNA POLYMERASE SUBUNIT ALPHA"/>
    <property type="match status" value="1"/>
</dbReference>
<evidence type="ECO:0000313" key="4">
    <source>
        <dbReference type="Proteomes" id="UP000325315"/>
    </source>
</evidence>
<dbReference type="Proteomes" id="UP000325315">
    <property type="component" value="Unassembled WGS sequence"/>
</dbReference>
<protein>
    <submittedName>
        <fullName evidence="3">Gag-pro-like protein</fullName>
    </submittedName>
</protein>
<feature type="region of interest" description="Disordered" evidence="1">
    <location>
        <begin position="220"/>
        <end position="240"/>
    </location>
</feature>
<feature type="region of interest" description="Disordered" evidence="1">
    <location>
        <begin position="252"/>
        <end position="278"/>
    </location>
</feature>